<organism evidence="23">
    <name type="scientific">Rondonia orthonairovirus</name>
    <dbReference type="NCBI Taxonomy" id="2697641"/>
    <lineage>
        <taxon>Viruses</taxon>
        <taxon>Riboviria</taxon>
        <taxon>Orthornavirae</taxon>
        <taxon>Negarnaviricota</taxon>
        <taxon>Polyploviricotina</taxon>
        <taxon>Bunyaviricetes</taxon>
        <taxon>Hareavirales</taxon>
        <taxon>Nairoviridae</taxon>
        <taxon>Orthonairovirus</taxon>
    </lineage>
</organism>
<evidence type="ECO:0000256" key="10">
    <source>
        <dbReference type="ARBA" id="ARBA00022844"/>
    </source>
</evidence>
<dbReference type="GO" id="GO:0055036">
    <property type="term" value="C:virion membrane"/>
    <property type="evidence" value="ECO:0007669"/>
    <property type="project" value="UniProtKB-SubCell"/>
</dbReference>
<dbReference type="InterPro" id="IPR048801">
    <property type="entry name" value="Gn_nairovirus"/>
</dbReference>
<keyword evidence="11" id="KW-1043">Host membrane</keyword>
<keyword evidence="19" id="KW-1133">Transmembrane helix</keyword>
<evidence type="ECO:0000256" key="11">
    <source>
        <dbReference type="ARBA" id="ARBA00022870"/>
    </source>
</evidence>
<dbReference type="GO" id="GO:0046718">
    <property type="term" value="P:symbiont entry into host cell"/>
    <property type="evidence" value="ECO:0007669"/>
    <property type="project" value="UniProtKB-KW"/>
</dbReference>
<evidence type="ECO:0000313" key="23">
    <source>
        <dbReference type="EMBL" id="QHI42107.1"/>
    </source>
</evidence>
<evidence type="ECO:0000256" key="5">
    <source>
        <dbReference type="ARBA" id="ARBA00022510"/>
    </source>
</evidence>
<keyword evidence="10" id="KW-0946">Virion</keyword>
<dbReference type="GO" id="GO:0044167">
    <property type="term" value="C:host cell endoplasmic reticulum membrane"/>
    <property type="evidence" value="ECO:0007669"/>
    <property type="project" value="UniProtKB-SubCell"/>
</dbReference>
<keyword evidence="9" id="KW-1040">Host Golgi apparatus</keyword>
<keyword evidence="6" id="KW-0945">Host-virus interaction</keyword>
<evidence type="ECO:0000259" key="20">
    <source>
        <dbReference type="Pfam" id="PF01561"/>
    </source>
</evidence>
<dbReference type="Pfam" id="PF20682">
    <property type="entry name" value="Hanta_Gc_C"/>
    <property type="match status" value="1"/>
</dbReference>
<feature type="domain" description="Structural glycoprotein Gn nairovirus" evidence="22">
    <location>
        <begin position="365"/>
        <end position="658"/>
    </location>
</feature>
<feature type="domain" description="Glycoprotein Gc C-terminal bunyavirales" evidence="21">
    <location>
        <begin position="1074"/>
        <end position="1292"/>
    </location>
</feature>
<dbReference type="EMBL" id="MN560623">
    <property type="protein sequence ID" value="QHI42107.1"/>
    <property type="molecule type" value="Viral_cRNA"/>
</dbReference>
<evidence type="ECO:0000256" key="9">
    <source>
        <dbReference type="ARBA" id="ARBA00022812"/>
    </source>
</evidence>
<feature type="region of interest" description="Disordered" evidence="18">
    <location>
        <begin position="1333"/>
        <end position="1357"/>
    </location>
</feature>
<keyword evidence="14" id="KW-0325">Glycoprotein</keyword>
<evidence type="ECO:0000256" key="1">
    <source>
        <dbReference type="ARBA" id="ARBA00004244"/>
    </source>
</evidence>
<evidence type="ECO:0000259" key="21">
    <source>
        <dbReference type="Pfam" id="PF20682"/>
    </source>
</evidence>
<reference evidence="23" key="1">
    <citation type="journal article" date="2019" name="Viruses">
        <title>Novel Viruses Found in Antricola Ticks Collected in Bat Caves in the Western Amazonia of Brazil.</title>
        <authorList>
            <person name="Blomstrom A.L."/>
            <person name="Luz H.R."/>
            <person name="Ohlund P."/>
            <person name="Lukenge M."/>
            <person name="Brandao P.E."/>
            <person name="Labruna M.B."/>
            <person name="Berg M."/>
        </authorList>
    </citation>
    <scope>NUCLEOTIDE SEQUENCE</scope>
    <source>
        <strain evidence="23">BR_3</strain>
    </source>
</reference>
<evidence type="ECO:0000256" key="19">
    <source>
        <dbReference type="SAM" id="Phobius"/>
    </source>
</evidence>
<dbReference type="Pfam" id="PF01561">
    <property type="entry name" value="Hanta_Gc_N"/>
    <property type="match status" value="1"/>
</dbReference>
<proteinExistence type="predicted"/>
<dbReference type="Pfam" id="PF20726">
    <property type="entry name" value="Nairovirus_Gn"/>
    <property type="match status" value="1"/>
</dbReference>
<reference evidence="23" key="2">
    <citation type="submission" date="2019-10" db="EMBL/GenBank/DDBJ databases">
        <authorList>
            <person name="Blomstrom A.-L."/>
            <person name="Luz H.L."/>
            <person name="Ohlund P."/>
            <person name="Lukenge M."/>
            <person name="Brandao P.E."/>
            <person name="Labruna M.B."/>
            <person name="Berg M."/>
        </authorList>
    </citation>
    <scope>NUCLEOTIDE SEQUENCE</scope>
    <source>
        <strain evidence="23">BR_3</strain>
    </source>
</reference>
<feature type="compositionally biased region" description="Basic and acidic residues" evidence="18">
    <location>
        <begin position="1333"/>
        <end position="1343"/>
    </location>
</feature>
<keyword evidence="16" id="KW-1160">Virus entry into host cell</keyword>
<sequence>MLTYILLWMLLACYCQAADYSWPLEKSFVYGPVDVGGISCQLTTTHISCGDQLYEKGDNFVAYSRGWESYIKTHEYLISYQRVRQIQPSLPEQPPKDWDLRSFLFAFHLTRTLKATYNLDEDKIAWIFKQDSNISVNCPPACLGFCLAGNCISRSPGYLKGSLIPTIVCHCQYMTTGDYMLTKITDVTTKFKKLSYSSLETGYVADLPRVKTTELNCLNIMINDKPGNENVQLSVADSYNEFAYRNCKGSVVNGPCQIQISNDGSWKDVPTLNEPWTVVPAMQINLPRKHLLENDDCELLVTCLRAREGTMDFNGVREVDKKHYILEMKDIAVAGRHLLGEIAENHTGCYEYGIIRDSNFVLNRKGGTKDDHLTICNGTYVVDEARNEEAGCYTVNRVRTFSKCTESQSGEPCSVDPQLVSCGSTKCINLKQDRYGVVKLARGKTVVRTECKLTCKIPIPRDKGDIVISCSNGQQRFFEKNIVDLDCSLANVVGRGGLYICRMTARPGLLIAILVWFIAGSLILLIAGWLFMYIWIIVGRLIGKVRSRYSDGGSCPDCNAKYDNKIDRMLHRGNCRQNTCPYCGQKMPKTDLKEHTPVCPLRDERLRAMHERLTVGKVPKLFKVGAKFNIKWGKVFRKTSWTIILIIMIVFLFKPVQGQVWKDIWLKSKEVLQTCDFNCPIVDDRCSCRLRSHSNRYKRDANINTNVFGSVADSMGTAQLQTALNLNAPWGLVHIESTFSPAMAPSALQMSWESAEKRNDKIVLNGRSEARIQMKEKTGLVWELKNEQASETKKVVVSIVDFTQIYATSFQYMTGDRSLVISSHGSCTGPCPGECGCYSHTCVNREWPETRNWACNPSWCWGVGTGCTCCGASIERPFNKHAAIKWSTRYVKTEAVVCVEISHLERKCMLHEPGLIVKIGAVEVKFGEIENIVDKIPTEIVTVLEMGEDTHLIDFKHVTHLYSATNMCKLQSCTHGSPGDMQIYHPMDLLRHDEATYGWVAKADFKSVDTWMSWQGMVLGYTCHFGKWPTCSAAGIVQQNSEAFENLGNVEQSYMEDYFFHSLEVNGNFTHFTLDLKARPKANAGSMTVLVEVAGLQLHSKDVEMKGLKLAVKGCSGCFGCASGFKCNVRLSVEEPKSVSVHLTSTDQFVVLTSTSLLARRGGVDAEIRGFSPVQTRSSTCFTIAEASHCPTCPEHDIRPCVELELDPPKDILLENRTTLTTSAKEECKGGPSCWLESVKSFGAGIKSFFVGIFGSVWKGILTIVIIVLVILAFVYIGPSRIFCLNRCKKGRALARRHRGSVERSSKPSRVEFLEDGSSTDEEVDYDKKTGTYVLRDKPRGNPEEDGVFYRRKRKEK</sequence>
<comment type="subcellular location">
    <subcellularLocation>
        <location evidence="1">Host Golgi apparatus membrane</location>
        <topology evidence="1">Single-pass type I membrane protein</topology>
    </subcellularLocation>
    <subcellularLocation>
        <location evidence="3">Host endoplasmic reticulum membrane</location>
        <topology evidence="3">Single-pass type I membrane protein</topology>
    </subcellularLocation>
    <subcellularLocation>
        <location evidence="2">Virion membrane</location>
        <topology evidence="2">Single-pass membrane protein</topology>
    </subcellularLocation>
</comment>
<keyword evidence="8" id="KW-1161">Viral attachment to host cell</keyword>
<evidence type="ECO:0000256" key="4">
    <source>
        <dbReference type="ARBA" id="ARBA00022506"/>
    </source>
</evidence>
<feature type="transmembrane region" description="Helical" evidence="19">
    <location>
        <begin position="509"/>
        <end position="538"/>
    </location>
</feature>
<evidence type="ECO:0000256" key="7">
    <source>
        <dbReference type="ARBA" id="ARBA00022595"/>
    </source>
</evidence>
<evidence type="ECO:0000256" key="14">
    <source>
        <dbReference type="ARBA" id="ARBA00023180"/>
    </source>
</evidence>
<evidence type="ECO:0000256" key="12">
    <source>
        <dbReference type="ARBA" id="ARBA00023136"/>
    </source>
</evidence>
<feature type="domain" description="Hantavirus glycoprotein Gc N-terminal" evidence="20">
    <location>
        <begin position="747"/>
        <end position="1066"/>
    </location>
</feature>
<evidence type="ECO:0000256" key="18">
    <source>
        <dbReference type="SAM" id="MobiDB-lite"/>
    </source>
</evidence>
<feature type="transmembrane region" description="Helical" evidence="19">
    <location>
        <begin position="1257"/>
        <end position="1277"/>
    </location>
</feature>
<dbReference type="InterPro" id="IPR002532">
    <property type="entry name" value="Hanta_Gc_N"/>
</dbReference>
<dbReference type="InterPro" id="IPR048791">
    <property type="entry name" value="Gc_C_bunya"/>
</dbReference>
<dbReference type="GO" id="GO:0019062">
    <property type="term" value="P:virion attachment to host cell"/>
    <property type="evidence" value="ECO:0007669"/>
    <property type="project" value="UniProtKB-KW"/>
</dbReference>
<evidence type="ECO:0000256" key="6">
    <source>
        <dbReference type="ARBA" id="ARBA00022581"/>
    </source>
</evidence>
<evidence type="ECO:0000256" key="8">
    <source>
        <dbReference type="ARBA" id="ARBA00022804"/>
    </source>
</evidence>
<keyword evidence="7" id="KW-1162">Viral penetration into host cytoplasm</keyword>
<keyword evidence="19" id="KW-0812">Transmembrane</keyword>
<keyword evidence="5" id="KW-1170">Fusion of virus membrane with host endosomal membrane</keyword>
<dbReference type="GO" id="GO:0044178">
    <property type="term" value="C:host cell Golgi membrane"/>
    <property type="evidence" value="ECO:0007669"/>
    <property type="project" value="UniProtKB-SubCell"/>
</dbReference>
<keyword evidence="4" id="KW-1168">Fusion of virus membrane with host membrane</keyword>
<keyword evidence="15" id="KW-1038">Host endoplasmic reticulum</keyword>
<evidence type="ECO:0000259" key="22">
    <source>
        <dbReference type="Pfam" id="PF20726"/>
    </source>
</evidence>
<evidence type="ECO:0000256" key="13">
    <source>
        <dbReference type="ARBA" id="ARBA00023157"/>
    </source>
</evidence>
<evidence type="ECO:0000256" key="17">
    <source>
        <dbReference type="ARBA" id="ARBA00031199"/>
    </source>
</evidence>
<evidence type="ECO:0000256" key="3">
    <source>
        <dbReference type="ARBA" id="ARBA00004482"/>
    </source>
</evidence>
<dbReference type="GO" id="GO:0039654">
    <property type="term" value="P:fusion of virus membrane with host endosome membrane"/>
    <property type="evidence" value="ECO:0007669"/>
    <property type="project" value="UniProtKB-KW"/>
</dbReference>
<evidence type="ECO:0000256" key="2">
    <source>
        <dbReference type="ARBA" id="ARBA00004381"/>
    </source>
</evidence>
<protein>
    <recommendedName>
        <fullName evidence="17">M polyprotein</fullName>
    </recommendedName>
</protein>
<dbReference type="Gene3D" id="1.10.8.1320">
    <property type="match status" value="1"/>
</dbReference>
<evidence type="ECO:0000256" key="16">
    <source>
        <dbReference type="ARBA" id="ARBA00023296"/>
    </source>
</evidence>
<feature type="transmembrane region" description="Helical" evidence="19">
    <location>
        <begin position="635"/>
        <end position="653"/>
    </location>
</feature>
<name>A0A6B9SC31_9VIRU</name>
<accession>A0A6B9SC31</accession>
<evidence type="ECO:0000256" key="15">
    <source>
        <dbReference type="ARBA" id="ARBA00023184"/>
    </source>
</evidence>
<keyword evidence="12 19" id="KW-0472">Membrane</keyword>
<keyword evidence="13" id="KW-1015">Disulfide bond</keyword>